<dbReference type="Proteomes" id="UP000283383">
    <property type="component" value="Unassembled WGS sequence"/>
</dbReference>
<sequence>MSVNKLKYGLNIKKDASGNRVRPAIRKPLFDQDLDDEIEIPEAEVEEVYEIGGVETNSNKSVRSTDQVPASQKREKQPIKKDPSKALSFSGNDLSSSLTSKKHENAAKDLDINIYEYDAIYDSLKQTKKKSQDDKSRKPRYMASLIAAAAVRKRDATIAEEKKLARERDAEGDEFADKERFVTSAYKKQQEENHRFELEEKKREELDAKKNMNTGMLSFYKNVLEKNDNRHAEILKAVEEQVKNGPDQDEQPEREKTAAEIAREINGIKAGAITVNDEGDVVDKRQLLTGGLNIVSKPNKKNEKNTQLDRVGSSNHRNPALVGVNGLGGAKKAMRERQSQLIEAQIEQVSKRALEQEEEENLRMERLLKSRKTQTDIMDAKARYLARKRESEKAKGKNT</sequence>
<reference evidence="6 7" key="1">
    <citation type="journal article" date="2018" name="BMC Genomics">
        <title>Comparative genome analyses reveal sequence features reflecting distinct modes of host-adaptation between dicot and monocot powdery mildew.</title>
        <authorList>
            <person name="Wu Y."/>
            <person name="Ma X."/>
            <person name="Pan Z."/>
            <person name="Kale S.D."/>
            <person name="Song Y."/>
            <person name="King H."/>
            <person name="Zhang Q."/>
            <person name="Presley C."/>
            <person name="Deng X."/>
            <person name="Wei C.I."/>
            <person name="Xiao S."/>
        </authorList>
    </citation>
    <scope>NUCLEOTIDE SEQUENCE [LARGE SCALE GENOMIC DNA]</scope>
    <source>
        <strain evidence="6">UMSG3</strain>
    </source>
</reference>
<evidence type="ECO:0000313" key="6">
    <source>
        <dbReference type="EMBL" id="RKF72888.1"/>
    </source>
</evidence>
<dbReference type="GO" id="GO:0000381">
    <property type="term" value="P:regulation of alternative mRNA splicing, via spliceosome"/>
    <property type="evidence" value="ECO:0007669"/>
    <property type="project" value="InterPro"/>
</dbReference>
<protein>
    <submittedName>
        <fullName evidence="6">Nuclear speckle splicing regulatory protein 1-like protein</fullName>
    </submittedName>
</protein>
<evidence type="ECO:0000313" key="7">
    <source>
        <dbReference type="Proteomes" id="UP000283383"/>
    </source>
</evidence>
<organism evidence="6 7">
    <name type="scientific">Golovinomyces cichoracearum</name>
    <dbReference type="NCBI Taxonomy" id="62708"/>
    <lineage>
        <taxon>Eukaryota</taxon>
        <taxon>Fungi</taxon>
        <taxon>Dikarya</taxon>
        <taxon>Ascomycota</taxon>
        <taxon>Pezizomycotina</taxon>
        <taxon>Leotiomycetes</taxon>
        <taxon>Erysiphales</taxon>
        <taxon>Erysiphaceae</taxon>
        <taxon>Golovinomyces</taxon>
    </lineage>
</organism>
<dbReference type="STRING" id="62708.A0A420IEB8"/>
<feature type="compositionally biased region" description="Polar residues" evidence="4">
    <location>
        <begin position="56"/>
        <end position="70"/>
    </location>
</feature>
<comment type="similarity">
    <text evidence="1">Belongs to the NSRP1 family.</text>
</comment>
<feature type="compositionally biased region" description="Polar residues" evidence="4">
    <location>
        <begin position="87"/>
        <end position="99"/>
    </location>
</feature>
<dbReference type="InterPro" id="IPR053246">
    <property type="entry name" value="NS_splicing_regulatory_protein"/>
</dbReference>
<evidence type="ECO:0000256" key="4">
    <source>
        <dbReference type="SAM" id="MobiDB-lite"/>
    </source>
</evidence>
<feature type="region of interest" description="Disordered" evidence="4">
    <location>
        <begin position="296"/>
        <end position="326"/>
    </location>
</feature>
<evidence type="ECO:0000256" key="3">
    <source>
        <dbReference type="SAM" id="Coils"/>
    </source>
</evidence>
<gene>
    <name evidence="6" type="ORF">GcM3_096012</name>
</gene>
<keyword evidence="7" id="KW-1185">Reference proteome</keyword>
<feature type="compositionally biased region" description="Basic and acidic residues" evidence="4">
    <location>
        <begin position="72"/>
        <end position="84"/>
    </location>
</feature>
<evidence type="ECO:0000256" key="2">
    <source>
        <dbReference type="ARBA" id="ARBA00023054"/>
    </source>
</evidence>
<accession>A0A420IEB8</accession>
<dbReference type="Pfam" id="PF09745">
    <property type="entry name" value="NSRP1_N"/>
    <property type="match status" value="1"/>
</dbReference>
<dbReference type="PANTHER" id="PTHR47845:SF1">
    <property type="entry name" value="NUCLEAR SPECKLE SPLICING REGULATORY PROTEIN 1 HOMOLOG"/>
    <property type="match status" value="1"/>
</dbReference>
<evidence type="ECO:0000256" key="1">
    <source>
        <dbReference type="ARBA" id="ARBA00010126"/>
    </source>
</evidence>
<feature type="coiled-coil region" evidence="3">
    <location>
        <begin position="339"/>
        <end position="374"/>
    </location>
</feature>
<feature type="region of interest" description="Disordered" evidence="4">
    <location>
        <begin position="49"/>
        <end position="105"/>
    </location>
</feature>
<keyword evidence="2 3" id="KW-0175">Coiled coil</keyword>
<comment type="caution">
    <text evidence="6">The sequence shown here is derived from an EMBL/GenBank/DDBJ whole genome shotgun (WGS) entry which is preliminary data.</text>
</comment>
<dbReference type="InterPro" id="IPR018612">
    <property type="entry name" value="NSRP1_N"/>
</dbReference>
<evidence type="ECO:0000259" key="5">
    <source>
        <dbReference type="Pfam" id="PF09745"/>
    </source>
</evidence>
<dbReference type="PANTHER" id="PTHR47845">
    <property type="entry name" value="NUCLEAR SPECKLE SPLICING REGULATORY PROTEIN 1 HOMOLOG"/>
    <property type="match status" value="1"/>
</dbReference>
<dbReference type="AlphaFoldDB" id="A0A420IEB8"/>
<dbReference type="EMBL" id="MCBQ01009628">
    <property type="protein sequence ID" value="RKF72888.1"/>
    <property type="molecule type" value="Genomic_DNA"/>
</dbReference>
<feature type="domain" description="Nuclear speckle splicing regulatory protein 1 N-terminal" evidence="5">
    <location>
        <begin position="101"/>
        <end position="213"/>
    </location>
</feature>
<name>A0A420IEB8_9PEZI</name>
<proteinExistence type="inferred from homology"/>